<dbReference type="VEuPathDB" id="FungiDB:RhiirFUN_011771"/>
<sequence length="337" mass="38802">MYEVNNLSTEDIINHEKSKKMELMLNFNEYYNDKDKKPKSGCLHIFIVPTSTGSVEIPRILREKFADDLELGPRMKTQLYSPSPWKMSKIFGKDKHIKLKDIYAGAKHSFDEETIINKPLSLEQAIYRESTKSSAYSTINSVTCKKGAIDFLYIVLSKNIRICFHIHAPLLVAWESSSPPGDSTRRADFLVRQKGCWDSNAPEFTCKSSVFNIRVRMEKSEVDKQVHLDNWISQETKTDNQKDENDIGPAKILTAAETLTLFEVTQKSLDHYTWVDVLITKDNDKTENSCDDIKDARVCKRCGDATSTLCTRCQSVYYCSQYCQKEDRKRHKKEDCT</sequence>
<evidence type="ECO:0000256" key="2">
    <source>
        <dbReference type="ARBA" id="ARBA00022771"/>
    </source>
</evidence>
<dbReference type="VEuPathDB" id="FungiDB:FUN_014623"/>
<evidence type="ECO:0000313" key="6">
    <source>
        <dbReference type="EMBL" id="PKK65555.1"/>
    </source>
</evidence>
<proteinExistence type="predicted"/>
<evidence type="ECO:0000256" key="3">
    <source>
        <dbReference type="ARBA" id="ARBA00022833"/>
    </source>
</evidence>
<dbReference type="VEuPathDB" id="FungiDB:RhiirA1_482431"/>
<dbReference type="PROSITE" id="PS01360">
    <property type="entry name" value="ZF_MYND_1"/>
    <property type="match status" value="1"/>
</dbReference>
<evidence type="ECO:0000256" key="4">
    <source>
        <dbReference type="PROSITE-ProRule" id="PRU00134"/>
    </source>
</evidence>
<dbReference type="Gene3D" id="6.10.140.2220">
    <property type="match status" value="1"/>
</dbReference>
<dbReference type="EMBL" id="LLXL01001242">
    <property type="protein sequence ID" value="PKK65555.1"/>
    <property type="molecule type" value="Genomic_DNA"/>
</dbReference>
<protein>
    <recommendedName>
        <fullName evidence="5">MYND-type domain-containing protein</fullName>
    </recommendedName>
</protein>
<dbReference type="VEuPathDB" id="FungiDB:FUN_014620"/>
<accession>A0A2N1MV97</accession>
<reference evidence="6 7" key="1">
    <citation type="submission" date="2016-04" db="EMBL/GenBank/DDBJ databases">
        <title>Genome analyses suggest a sexual origin of heterokaryosis in a supposedly ancient asexual fungus.</title>
        <authorList>
            <person name="Ropars J."/>
            <person name="Sedzielewska K."/>
            <person name="Noel J."/>
            <person name="Charron P."/>
            <person name="Farinelli L."/>
            <person name="Marton T."/>
            <person name="Kruger M."/>
            <person name="Pelin A."/>
            <person name="Brachmann A."/>
            <person name="Corradi N."/>
        </authorList>
    </citation>
    <scope>NUCLEOTIDE SEQUENCE [LARGE SCALE GENOMIC DNA]</scope>
    <source>
        <strain evidence="6 7">C2</strain>
    </source>
</reference>
<keyword evidence="1" id="KW-0479">Metal-binding</keyword>
<keyword evidence="2 4" id="KW-0863">Zinc-finger</keyword>
<dbReference type="InterPro" id="IPR002893">
    <property type="entry name" value="Znf_MYND"/>
</dbReference>
<dbReference type="VEuPathDB" id="FungiDB:FUN_014622"/>
<name>A0A2N1MV97_9GLOM</name>
<evidence type="ECO:0000256" key="1">
    <source>
        <dbReference type="ARBA" id="ARBA00022723"/>
    </source>
</evidence>
<comment type="caution">
    <text evidence="6">The sequence shown here is derived from an EMBL/GenBank/DDBJ whole genome shotgun (WGS) entry which is preliminary data.</text>
</comment>
<dbReference type="AlphaFoldDB" id="A0A2N1MV97"/>
<dbReference type="SUPFAM" id="SSF144232">
    <property type="entry name" value="HIT/MYND zinc finger-like"/>
    <property type="match status" value="1"/>
</dbReference>
<dbReference type="GO" id="GO:0008270">
    <property type="term" value="F:zinc ion binding"/>
    <property type="evidence" value="ECO:0007669"/>
    <property type="project" value="UniProtKB-KW"/>
</dbReference>
<reference evidence="6 7" key="2">
    <citation type="submission" date="2017-10" db="EMBL/GenBank/DDBJ databases">
        <title>Extensive intraspecific genome diversity in a model arbuscular mycorrhizal fungus.</title>
        <authorList>
            <person name="Chen E.C.H."/>
            <person name="Morin E."/>
            <person name="Baudet D."/>
            <person name="Noel J."/>
            <person name="Ndikumana S."/>
            <person name="Charron P."/>
            <person name="St-Onge C."/>
            <person name="Giorgi J."/>
            <person name="Grigoriev I.V."/>
            <person name="Roux C."/>
            <person name="Martin F.M."/>
            <person name="Corradi N."/>
        </authorList>
    </citation>
    <scope>NUCLEOTIDE SEQUENCE [LARGE SCALE GENOMIC DNA]</scope>
    <source>
        <strain evidence="6 7">C2</strain>
    </source>
</reference>
<keyword evidence="3" id="KW-0862">Zinc</keyword>
<feature type="domain" description="MYND-type" evidence="5">
    <location>
        <begin position="299"/>
        <end position="336"/>
    </location>
</feature>
<dbReference type="PROSITE" id="PS50865">
    <property type="entry name" value="ZF_MYND_2"/>
    <property type="match status" value="1"/>
</dbReference>
<dbReference type="Proteomes" id="UP000233469">
    <property type="component" value="Unassembled WGS sequence"/>
</dbReference>
<dbReference type="Pfam" id="PF01753">
    <property type="entry name" value="zf-MYND"/>
    <property type="match status" value="1"/>
</dbReference>
<evidence type="ECO:0000259" key="5">
    <source>
        <dbReference type="PROSITE" id="PS50865"/>
    </source>
</evidence>
<evidence type="ECO:0000313" key="7">
    <source>
        <dbReference type="Proteomes" id="UP000233469"/>
    </source>
</evidence>
<gene>
    <name evidence="6" type="ORF">RhiirC2_715469</name>
</gene>
<organism evidence="6 7">
    <name type="scientific">Rhizophagus irregularis</name>
    <dbReference type="NCBI Taxonomy" id="588596"/>
    <lineage>
        <taxon>Eukaryota</taxon>
        <taxon>Fungi</taxon>
        <taxon>Fungi incertae sedis</taxon>
        <taxon>Mucoromycota</taxon>
        <taxon>Glomeromycotina</taxon>
        <taxon>Glomeromycetes</taxon>
        <taxon>Glomerales</taxon>
        <taxon>Glomeraceae</taxon>
        <taxon>Rhizophagus</taxon>
    </lineage>
</organism>